<dbReference type="Gene3D" id="3.40.50.1000">
    <property type="entry name" value="HAD superfamily/HAD-like"/>
    <property type="match status" value="1"/>
</dbReference>
<gene>
    <name evidence="2" type="ORF">ALO94_03123</name>
</gene>
<keyword evidence="1 2" id="KW-0378">Hydrolase</keyword>
<dbReference type="InterPro" id="IPR051540">
    <property type="entry name" value="S-2-haloacid_dehalogenase"/>
</dbReference>
<dbReference type="GO" id="GO:0016787">
    <property type="term" value="F:hydrolase activity"/>
    <property type="evidence" value="ECO:0007669"/>
    <property type="project" value="UniProtKB-KW"/>
</dbReference>
<dbReference type="RefSeq" id="WP_057426403.1">
    <property type="nucleotide sequence ID" value="NZ_LJRI01000227.1"/>
</dbReference>
<reference evidence="2 3" key="1">
    <citation type="submission" date="2015-09" db="EMBL/GenBank/DDBJ databases">
        <title>Genome announcement of multiple Pseudomonas syringae strains.</title>
        <authorList>
            <person name="Thakur S."/>
            <person name="Wang P.W."/>
            <person name="Gong Y."/>
            <person name="Weir B.S."/>
            <person name="Guttman D.S."/>
        </authorList>
    </citation>
    <scope>NUCLEOTIDE SEQUENCE [LARGE SCALE GENOMIC DNA]</scope>
    <source>
        <strain evidence="2 3">ICMP16929</strain>
    </source>
</reference>
<dbReference type="PATRIC" id="fig|264459.3.peg.5007"/>
<proteinExistence type="predicted"/>
<dbReference type="PANTHER" id="PTHR43316:SF3">
    <property type="entry name" value="HALOACID DEHALOGENASE, TYPE II (AFU_ORTHOLOGUE AFUA_2G07750)-RELATED"/>
    <property type="match status" value="1"/>
</dbReference>
<accession>A0A0Q0CKF5</accession>
<protein>
    <submittedName>
        <fullName evidence="2">Haloacid dehalogenase-like family hydrolase</fullName>
    </submittedName>
</protein>
<evidence type="ECO:0000313" key="3">
    <source>
        <dbReference type="Proteomes" id="UP000050384"/>
    </source>
</evidence>
<evidence type="ECO:0000313" key="2">
    <source>
        <dbReference type="EMBL" id="KPZ09220.1"/>
    </source>
</evidence>
<dbReference type="SUPFAM" id="SSF56784">
    <property type="entry name" value="HAD-like"/>
    <property type="match status" value="1"/>
</dbReference>
<dbReference type="InterPro" id="IPR036412">
    <property type="entry name" value="HAD-like_sf"/>
</dbReference>
<dbReference type="InterPro" id="IPR023214">
    <property type="entry name" value="HAD_sf"/>
</dbReference>
<sequence>MVGGVIFDAFGTILHIGQRTNPYLQLFREGRRQGRILGPDIIGCAMTMDWSLDEFAAHLGITLRSTVRQELNRALELELSSIRPYPEALEAIEMLQKSGCQLGICSNLAAPFGRVVRELFPMMDGYAFSYQQGIMKPDPKIYLSTCDQMGVEPSDGFGVEMGRVYMIGDSPRCDRDGPRMVGIMGILLSRTRVGKIRDLTQFAQLVIDQD</sequence>
<dbReference type="AlphaFoldDB" id="A0A0Q0CKF5"/>
<dbReference type="Proteomes" id="UP000050384">
    <property type="component" value="Unassembled WGS sequence"/>
</dbReference>
<evidence type="ECO:0000256" key="1">
    <source>
        <dbReference type="ARBA" id="ARBA00022801"/>
    </source>
</evidence>
<comment type="caution">
    <text evidence="2">The sequence shown here is derived from an EMBL/GenBank/DDBJ whole genome shotgun (WGS) entry which is preliminary data.</text>
</comment>
<dbReference type="EMBL" id="LJRI01000227">
    <property type="protein sequence ID" value="KPZ09220.1"/>
    <property type="molecule type" value="Genomic_DNA"/>
</dbReference>
<organism evidence="2 3">
    <name type="scientific">Pseudomonas syringae pv. spinaceae</name>
    <dbReference type="NCBI Taxonomy" id="264459"/>
    <lineage>
        <taxon>Bacteria</taxon>
        <taxon>Pseudomonadati</taxon>
        <taxon>Pseudomonadota</taxon>
        <taxon>Gammaproteobacteria</taxon>
        <taxon>Pseudomonadales</taxon>
        <taxon>Pseudomonadaceae</taxon>
        <taxon>Pseudomonas</taxon>
        <taxon>Pseudomonas syringae</taxon>
    </lineage>
</organism>
<name>A0A0Q0CKF5_PSESX</name>
<dbReference type="Pfam" id="PF00702">
    <property type="entry name" value="Hydrolase"/>
    <property type="match status" value="1"/>
</dbReference>
<dbReference type="PANTHER" id="PTHR43316">
    <property type="entry name" value="HYDROLASE, HALOACID DELAHOGENASE-RELATED"/>
    <property type="match status" value="1"/>
</dbReference>